<reference evidence="2" key="1">
    <citation type="submission" date="2023-06" db="EMBL/GenBank/DDBJ databases">
        <title>Survivors Of The Sea: Transcriptome response of Skeletonema marinoi to long-term dormancy.</title>
        <authorList>
            <person name="Pinder M.I.M."/>
            <person name="Kourtchenko O."/>
            <person name="Robertson E.K."/>
            <person name="Larsson T."/>
            <person name="Maumus F."/>
            <person name="Osuna-Cruz C.M."/>
            <person name="Vancaester E."/>
            <person name="Stenow R."/>
            <person name="Vandepoele K."/>
            <person name="Ploug H."/>
            <person name="Bruchert V."/>
            <person name="Godhe A."/>
            <person name="Topel M."/>
        </authorList>
    </citation>
    <scope>NUCLEOTIDE SEQUENCE</scope>
    <source>
        <strain evidence="2">R05AC</strain>
    </source>
</reference>
<feature type="compositionally biased region" description="Polar residues" evidence="1">
    <location>
        <begin position="458"/>
        <end position="472"/>
    </location>
</feature>
<feature type="compositionally biased region" description="Low complexity" evidence="1">
    <location>
        <begin position="205"/>
        <end position="215"/>
    </location>
</feature>
<feature type="region of interest" description="Disordered" evidence="1">
    <location>
        <begin position="730"/>
        <end position="761"/>
    </location>
</feature>
<dbReference type="EMBL" id="JATAAI010000013">
    <property type="protein sequence ID" value="KAK1741580.1"/>
    <property type="molecule type" value="Genomic_DNA"/>
</dbReference>
<sequence length="943" mass="102841">MSAPPHSQKPASAAAMDALDLDDLFLEGDDGPSLFADMEIDLGDMGNIFDAPGGAAAAAGGGPSGPAASYNNQRGGGDLLSQEFGRPSSASSNRGKRVRTAKTNPHLLAAAAAEQEGGTESAQKRQSAIQKELQRLQDSNEMVIDSKRKRRRSKKNQDDNNEDANHKKEAEAAAAGKVASKKKRRNSSKTNSNTQQTELPPPQQTQPHLQQQQQALQQIFHQMNPQQKERLQKKAEAMGLNIFAASSTSPTPQSHSQTNLINQQENIADCGLQPSTTFYPFCALPPELDIKRGQKVFPVLEKINATSAPSSHHHHANTDDDQSMHASTSTLITASSPLYTLFHQHLGLIQNSDRGISDLAEAVKLTNTSMTREGGKKKMAQELSKLLTQCLKQSVFIKQNLSNLESFVKGGEASWSDTDIQSLFPDKNSTADTTSAAASSSLPSGGGIMATNNKDKTSPASKRGTPNASSTHAHGGPMISVKVKVRVPGWRDKSGARLVAKLSCPPGWKAAMNRENLKAETKKASSSENVPSPVSTTTTKSTASRKRKAKESSASVSASTKGAASSTKRGSASKIAVPFVSVHQDQETTSKQNQEQQDPSILHNLFTKILRPSISPAQRRELLANEISSTLSRLENARVTQQWTKARKIQGQMKALQSVYKDDIDIVPDMCNTIGMWRWMEHTNYFKDIEEEGEVYQELEDCLHEEKDEEVFESKGSILEEGTLWGSSALSEMRRVSTASTDGNEDDKDDTDGMNDDIEPSPLFDRLQSLLVEVDGSDDEEDDDDDVIASLPQFSSDQFINGPAGDNASDKNMIDVSALTLDQRTYIQLRAAGLIDATAPPSSVLKRALPAASTSDNEDCQSIGRILNKMKMRLSNLQSESNNTKVTALQRKALLHVRQAPERKQRERDEDAVLTKYKQLQKIQKEQKEEKKRSSSRARAGSD</sequence>
<feature type="compositionally biased region" description="Low complexity" evidence="1">
    <location>
        <begin position="552"/>
        <end position="568"/>
    </location>
</feature>
<feature type="compositionally biased region" description="Basic and acidic residues" evidence="1">
    <location>
        <begin position="155"/>
        <end position="171"/>
    </location>
</feature>
<feature type="compositionally biased region" description="Acidic residues" evidence="1">
    <location>
        <begin position="743"/>
        <end position="759"/>
    </location>
</feature>
<feature type="compositionally biased region" description="Polar residues" evidence="1">
    <location>
        <begin position="118"/>
        <end position="129"/>
    </location>
</feature>
<dbReference type="Proteomes" id="UP001224775">
    <property type="component" value="Unassembled WGS sequence"/>
</dbReference>
<feature type="compositionally biased region" description="Basic and acidic residues" evidence="1">
    <location>
        <begin position="923"/>
        <end position="933"/>
    </location>
</feature>
<evidence type="ECO:0000256" key="1">
    <source>
        <dbReference type="SAM" id="MobiDB-lite"/>
    </source>
</evidence>
<comment type="caution">
    <text evidence="2">The sequence shown here is derived from an EMBL/GenBank/DDBJ whole genome shotgun (WGS) entry which is preliminary data.</text>
</comment>
<accession>A0AAD8Y9N2</accession>
<keyword evidence="3" id="KW-1185">Reference proteome</keyword>
<feature type="region of interest" description="Disordered" evidence="1">
    <location>
        <begin position="426"/>
        <end position="480"/>
    </location>
</feature>
<gene>
    <name evidence="2" type="ORF">QTG54_008058</name>
</gene>
<feature type="region of interest" description="Disordered" evidence="1">
    <location>
        <begin position="49"/>
        <end position="215"/>
    </location>
</feature>
<feature type="compositionally biased region" description="Low complexity" evidence="1">
    <location>
        <begin position="430"/>
        <end position="441"/>
    </location>
</feature>
<proteinExistence type="predicted"/>
<feature type="compositionally biased region" description="Low complexity" evidence="1">
    <location>
        <begin position="526"/>
        <end position="542"/>
    </location>
</feature>
<feature type="region of interest" description="Disordered" evidence="1">
    <location>
        <begin position="305"/>
        <end position="327"/>
    </location>
</feature>
<dbReference type="AlphaFoldDB" id="A0AAD8Y9N2"/>
<protein>
    <submittedName>
        <fullName evidence="2">Uncharacterized protein</fullName>
    </submittedName>
</protein>
<evidence type="ECO:0000313" key="3">
    <source>
        <dbReference type="Proteomes" id="UP001224775"/>
    </source>
</evidence>
<feature type="region of interest" description="Disordered" evidence="1">
    <location>
        <begin position="921"/>
        <end position="943"/>
    </location>
</feature>
<name>A0AAD8Y9N2_9STRA</name>
<organism evidence="2 3">
    <name type="scientific">Skeletonema marinoi</name>
    <dbReference type="NCBI Taxonomy" id="267567"/>
    <lineage>
        <taxon>Eukaryota</taxon>
        <taxon>Sar</taxon>
        <taxon>Stramenopiles</taxon>
        <taxon>Ochrophyta</taxon>
        <taxon>Bacillariophyta</taxon>
        <taxon>Coscinodiscophyceae</taxon>
        <taxon>Thalassiosirophycidae</taxon>
        <taxon>Thalassiosirales</taxon>
        <taxon>Skeletonemataceae</taxon>
        <taxon>Skeletonema</taxon>
        <taxon>Skeletonema marinoi-dohrnii complex</taxon>
    </lineage>
</organism>
<feature type="region of interest" description="Disordered" evidence="1">
    <location>
        <begin position="518"/>
        <end position="572"/>
    </location>
</feature>
<feature type="compositionally biased region" description="Low complexity" evidence="1">
    <location>
        <begin position="188"/>
        <end position="198"/>
    </location>
</feature>
<evidence type="ECO:0000313" key="2">
    <source>
        <dbReference type="EMBL" id="KAK1741580.1"/>
    </source>
</evidence>